<accession>A0A9X1Y6R3</accession>
<dbReference type="EMBL" id="JALPRX010000026">
    <property type="protein sequence ID" value="MCK8784133.1"/>
    <property type="molecule type" value="Genomic_DNA"/>
</dbReference>
<dbReference type="Proteomes" id="UP001139516">
    <property type="component" value="Unassembled WGS sequence"/>
</dbReference>
<gene>
    <name evidence="3" type="ORF">M0638_07055</name>
</gene>
<evidence type="ECO:0000313" key="3">
    <source>
        <dbReference type="EMBL" id="MCK8784133.1"/>
    </source>
</evidence>
<evidence type="ECO:0000256" key="2">
    <source>
        <dbReference type="SAM" id="MobiDB-lite"/>
    </source>
</evidence>
<feature type="coiled-coil region" evidence="1">
    <location>
        <begin position="78"/>
        <end position="105"/>
    </location>
</feature>
<keyword evidence="4" id="KW-1185">Reference proteome</keyword>
<name>A0A9X1Y6R3_9PROT</name>
<protein>
    <submittedName>
        <fullName evidence="3">Uncharacterized protein</fullName>
    </submittedName>
</protein>
<dbReference type="AlphaFoldDB" id="A0A9X1Y6R3"/>
<keyword evidence="1" id="KW-0175">Coiled coil</keyword>
<comment type="caution">
    <text evidence="3">The sequence shown here is derived from an EMBL/GenBank/DDBJ whole genome shotgun (WGS) entry which is preliminary data.</text>
</comment>
<feature type="region of interest" description="Disordered" evidence="2">
    <location>
        <begin position="201"/>
        <end position="223"/>
    </location>
</feature>
<dbReference type="RefSeq" id="WP_248666258.1">
    <property type="nucleotide sequence ID" value="NZ_JALPRX010000026.1"/>
</dbReference>
<evidence type="ECO:0000313" key="4">
    <source>
        <dbReference type="Proteomes" id="UP001139516"/>
    </source>
</evidence>
<feature type="region of interest" description="Disordered" evidence="2">
    <location>
        <begin position="1"/>
        <end position="21"/>
    </location>
</feature>
<reference evidence="3" key="1">
    <citation type="submission" date="2022-04" db="EMBL/GenBank/DDBJ databases">
        <title>Roseomonas acroporae sp. nov., isolated from coral Acropora digitifera.</title>
        <authorList>
            <person name="Sun H."/>
        </authorList>
    </citation>
    <scope>NUCLEOTIDE SEQUENCE</scope>
    <source>
        <strain evidence="3">NAR14</strain>
    </source>
</reference>
<sequence length="223" mass="24012">MPASSTPTTAPPTVQQLRQHDGSVAGVSAALKRVQDAAEWNAVRIAELQAARSALVRDGTAEQIEAGERGERLAHILAEQLAAGLSELQQDLEAAYARAAAAHAQRLTTTARAAEERFRLWVEAEYLKHAEAIAEGIRLEREAEQAQAAAVEAWSALRRHPGYVEPPPTRAPPPPPRPRAFMREQYGRSFALTVALPSLKPGTAPVAMPPPPPSGGERDAYML</sequence>
<organism evidence="3 4">
    <name type="scientific">Roseomonas acroporae</name>
    <dbReference type="NCBI Taxonomy" id="2937791"/>
    <lineage>
        <taxon>Bacteria</taxon>
        <taxon>Pseudomonadati</taxon>
        <taxon>Pseudomonadota</taxon>
        <taxon>Alphaproteobacteria</taxon>
        <taxon>Acetobacterales</taxon>
        <taxon>Roseomonadaceae</taxon>
        <taxon>Roseomonas</taxon>
    </lineage>
</organism>
<evidence type="ECO:0000256" key="1">
    <source>
        <dbReference type="SAM" id="Coils"/>
    </source>
</evidence>
<proteinExistence type="predicted"/>
<feature type="compositionally biased region" description="Low complexity" evidence="2">
    <location>
        <begin position="1"/>
        <end position="13"/>
    </location>
</feature>